<dbReference type="Proteomes" id="UP000482155">
    <property type="component" value="Unassembled WGS sequence"/>
</dbReference>
<comment type="caution">
    <text evidence="2">The sequence shown here is derived from an EMBL/GenBank/DDBJ whole genome shotgun (WGS) entry which is preliminary data.</text>
</comment>
<dbReference type="Pfam" id="PF11329">
    <property type="entry name" value="DUF3131"/>
    <property type="match status" value="1"/>
</dbReference>
<protein>
    <submittedName>
        <fullName evidence="2">DUF3131 domain-containing protein</fullName>
    </submittedName>
</protein>
<evidence type="ECO:0000313" key="2">
    <source>
        <dbReference type="EMBL" id="NEX63923.1"/>
    </source>
</evidence>
<accession>A0A6B3ST28</accession>
<name>A0A6B3ST28_9BURK</name>
<keyword evidence="3" id="KW-1185">Reference proteome</keyword>
<dbReference type="RefSeq" id="WP_163967861.1">
    <property type="nucleotide sequence ID" value="NZ_JAAIVB010000078.1"/>
</dbReference>
<gene>
    <name evidence="2" type="ORF">G3574_22815</name>
</gene>
<reference evidence="2 3" key="1">
    <citation type="submission" date="2020-02" db="EMBL/GenBank/DDBJ databases">
        <authorList>
            <person name="Kim M.K."/>
        </authorList>
    </citation>
    <scope>NUCLEOTIDE SEQUENCE [LARGE SCALE GENOMIC DNA]</scope>
    <source>
        <strain evidence="2 3">17J57-3</strain>
    </source>
</reference>
<dbReference type="Gene3D" id="1.50.10.140">
    <property type="match status" value="1"/>
</dbReference>
<feature type="domain" description="DUF3131" evidence="1">
    <location>
        <begin position="47"/>
        <end position="415"/>
    </location>
</feature>
<dbReference type="InterPro" id="IPR021478">
    <property type="entry name" value="DUF3131"/>
</dbReference>
<evidence type="ECO:0000313" key="3">
    <source>
        <dbReference type="Proteomes" id="UP000482155"/>
    </source>
</evidence>
<evidence type="ECO:0000259" key="1">
    <source>
        <dbReference type="Pfam" id="PF11329"/>
    </source>
</evidence>
<dbReference type="AlphaFoldDB" id="A0A6B3ST28"/>
<dbReference type="EMBL" id="JAAIVB010000078">
    <property type="protein sequence ID" value="NEX63923.1"/>
    <property type="molecule type" value="Genomic_DNA"/>
</dbReference>
<proteinExistence type="predicted"/>
<sequence length="453" mass="51601">MICWTIIAGNLASCGVVARQGEKLADLQKHEGSVGRFGRPTETEMLWAKAAWRYVENNTNPENGLVNGLDRYPVFSMSQVADYLAALAAARSFQLIDAREFDQRMSRLLKFLNTMELSENSVPARLYNAMTGKMVNQENQPGDIGWSAIEVGRLLTWMKIIGLRFPQYREYLDKAVLRWNFCQVVDDCGVMHAVSRGKDGRKRYQEGRLGYEQSAAAGFAAWGFDARRVWSSMRTETVSILGIPLEYDARDPRTTGAQAPVVTVPYVLLGMEYGWRYPGTEQRLDLHRYADRVYRVQEARHAEQGILTARTDYAIRKEPFHVIDAIYAAGFPWNTVDESGKRHEEMALVSTRAAFGMWALWPTPYADRLMRSVRQLYNPERGWYEGRFEKTGEVLESLSLETNAMVLETLLFKAYGQLHPENAAPGYFDRRTSDPFLPTKQCLPPERKMCAAP</sequence>
<organism evidence="2 3">
    <name type="scientific">Noviherbaspirillum galbum</name>
    <dbReference type="NCBI Taxonomy" id="2709383"/>
    <lineage>
        <taxon>Bacteria</taxon>
        <taxon>Pseudomonadati</taxon>
        <taxon>Pseudomonadota</taxon>
        <taxon>Betaproteobacteria</taxon>
        <taxon>Burkholderiales</taxon>
        <taxon>Oxalobacteraceae</taxon>
        <taxon>Noviherbaspirillum</taxon>
    </lineage>
</organism>